<sequence>MKFVRKIGVVAAACAVSFGLLSIGAPAHADISWGASIHK</sequence>
<gene>
    <name evidence="1" type="ORF">SAMN04487968_102362</name>
</gene>
<protein>
    <submittedName>
        <fullName evidence="1">Uncharacterized protein</fullName>
    </submittedName>
</protein>
<evidence type="ECO:0000313" key="1">
    <source>
        <dbReference type="EMBL" id="SFB93673.1"/>
    </source>
</evidence>
<proteinExistence type="predicted"/>
<evidence type="ECO:0000313" key="2">
    <source>
        <dbReference type="Proteomes" id="UP000198832"/>
    </source>
</evidence>
<reference evidence="1 2" key="1">
    <citation type="submission" date="2016-10" db="EMBL/GenBank/DDBJ databases">
        <authorList>
            <person name="de Groot N.N."/>
        </authorList>
    </citation>
    <scope>NUCLEOTIDE SEQUENCE [LARGE SCALE GENOMIC DNA]</scope>
    <source>
        <strain evidence="1 2">CGMCC 1.7056</strain>
    </source>
</reference>
<dbReference type="Proteomes" id="UP000198832">
    <property type="component" value="Unassembled WGS sequence"/>
</dbReference>
<dbReference type="AlphaFoldDB" id="A0A1I1F950"/>
<accession>A0A1I1F950</accession>
<organism evidence="1 2">
    <name type="scientific">Nocardioides terrae</name>
    <dbReference type="NCBI Taxonomy" id="574651"/>
    <lineage>
        <taxon>Bacteria</taxon>
        <taxon>Bacillati</taxon>
        <taxon>Actinomycetota</taxon>
        <taxon>Actinomycetes</taxon>
        <taxon>Propionibacteriales</taxon>
        <taxon>Nocardioidaceae</taxon>
        <taxon>Nocardioides</taxon>
    </lineage>
</organism>
<keyword evidence="2" id="KW-1185">Reference proteome</keyword>
<dbReference type="EMBL" id="FOLB01000002">
    <property type="protein sequence ID" value="SFB93673.1"/>
    <property type="molecule type" value="Genomic_DNA"/>
</dbReference>
<name>A0A1I1F950_9ACTN</name>